<dbReference type="InterPro" id="IPR011009">
    <property type="entry name" value="Kinase-like_dom_sf"/>
</dbReference>
<proteinExistence type="predicted"/>
<dbReference type="PANTHER" id="PTHR43883">
    <property type="entry name" value="SLR0207 PROTEIN"/>
    <property type="match status" value="1"/>
</dbReference>
<dbReference type="SUPFAM" id="SSF56112">
    <property type="entry name" value="Protein kinase-like (PK-like)"/>
    <property type="match status" value="1"/>
</dbReference>
<dbReference type="InterPro" id="IPR052732">
    <property type="entry name" value="Cell-binding_unc_protein"/>
</dbReference>
<dbReference type="Gene3D" id="3.90.1200.10">
    <property type="match status" value="1"/>
</dbReference>
<dbReference type="Pfam" id="PF13671">
    <property type="entry name" value="AAA_33"/>
    <property type="match status" value="1"/>
</dbReference>
<evidence type="ECO:0000256" key="1">
    <source>
        <dbReference type="SAM" id="MobiDB-lite"/>
    </source>
</evidence>
<evidence type="ECO:0008006" key="4">
    <source>
        <dbReference type="Google" id="ProtNLM"/>
    </source>
</evidence>
<dbReference type="EMBL" id="FXUL01000022">
    <property type="protein sequence ID" value="SMP75351.1"/>
    <property type="molecule type" value="Genomic_DNA"/>
</dbReference>
<accession>A0ABY1QR36</accession>
<protein>
    <recommendedName>
        <fullName evidence="4">Aminoglycoside phosphotransferase domain-containing protein</fullName>
    </recommendedName>
</protein>
<keyword evidence="3" id="KW-1185">Reference proteome</keyword>
<reference evidence="2 3" key="1">
    <citation type="submission" date="2017-05" db="EMBL/GenBank/DDBJ databases">
        <authorList>
            <person name="Varghese N."/>
            <person name="Submissions S."/>
        </authorList>
    </citation>
    <scope>NUCLEOTIDE SEQUENCE [LARGE SCALE GENOMIC DNA]</scope>
    <source>
        <strain evidence="2 3">DSM 26001</strain>
    </source>
</reference>
<dbReference type="InterPro" id="IPR027417">
    <property type="entry name" value="P-loop_NTPase"/>
</dbReference>
<feature type="region of interest" description="Disordered" evidence="1">
    <location>
        <begin position="536"/>
        <end position="568"/>
    </location>
</feature>
<evidence type="ECO:0000313" key="3">
    <source>
        <dbReference type="Proteomes" id="UP001158049"/>
    </source>
</evidence>
<dbReference type="Gene3D" id="3.40.50.300">
    <property type="entry name" value="P-loop containing nucleotide triphosphate hydrolases"/>
    <property type="match status" value="1"/>
</dbReference>
<comment type="caution">
    <text evidence="2">The sequence shown here is derived from an EMBL/GenBank/DDBJ whole genome shotgun (WGS) entry which is preliminary data.</text>
</comment>
<name>A0ABY1QR36_9BURK</name>
<gene>
    <name evidence="2" type="ORF">SAMN06295970_12277</name>
</gene>
<dbReference type="SUPFAM" id="SSF52540">
    <property type="entry name" value="P-loop containing nucleoside triphosphate hydrolases"/>
    <property type="match status" value="1"/>
</dbReference>
<dbReference type="Proteomes" id="UP001158049">
    <property type="component" value="Unassembled WGS sequence"/>
</dbReference>
<evidence type="ECO:0000313" key="2">
    <source>
        <dbReference type="EMBL" id="SMP75351.1"/>
    </source>
</evidence>
<dbReference type="RefSeq" id="WP_283444611.1">
    <property type="nucleotide sequence ID" value="NZ_FXUL01000022.1"/>
</dbReference>
<organism evidence="2 3">
    <name type="scientific">Noviherbaspirillum suwonense</name>
    <dbReference type="NCBI Taxonomy" id="1224511"/>
    <lineage>
        <taxon>Bacteria</taxon>
        <taxon>Pseudomonadati</taxon>
        <taxon>Pseudomonadota</taxon>
        <taxon>Betaproteobacteria</taxon>
        <taxon>Burkholderiales</taxon>
        <taxon>Oxalobacteraceae</taxon>
        <taxon>Noviherbaspirillum</taxon>
    </lineage>
</organism>
<dbReference type="PANTHER" id="PTHR43883:SF1">
    <property type="entry name" value="GLUCONOKINASE"/>
    <property type="match status" value="1"/>
</dbReference>
<sequence length="568" mass="60591">MTDSTAPLAAQTALVTALARMLGAGGQPAQCFDTHISWVLVAGGYAYKIKKAVKLDFLDCSTLAARRRLCEEELRLNRRLSPTLYVDVVAVTGDAAQPRLGDDGKGEAIEYAVRMHAFAQTALWSRRLDEGSLSVQEVDALADLLGRFHQQAAAASAGTAWGRPESLAATAAATFDAIARLAPDQASQATLARLRAWDAAEHRRLAPEFAARKDAGMVRECHGDLHLGNIVTTEGGVGVFDCIEFSEPLRWIDVINDLAFAYMDLACRQRRDLATRLLNGYLAQTGDYAGLVLLAYYSMHRALVRCLVMLLRAAQAVSKVARDAARREALAYLAHAARLTGAPKPAVLITHGCSGSGKTTFSREAAALLGAAHLRSDIERKRLHGLQPLDRSGAAHASPLYDADATRRTYERLLALTRAVAAAGMVALVDAAFLDAAQRRPFARYAARAKLPFRIFDLRASPAVMMQRLALRANAGADASDADAAVLARQLAHARPLSDAEMAHAIAVDADRLSPGDVAGLCMALAHALGIDCQPSPDTQNGHKAQEAHGDGFAGQIDASQGHARGSS</sequence>